<gene>
    <name evidence="1" type="ORF">JFN88_06145</name>
</gene>
<accession>A0A934J5W8</accession>
<dbReference type="RefSeq" id="WP_199018453.1">
    <property type="nucleotide sequence ID" value="NZ_JAELUP010000014.1"/>
</dbReference>
<organism evidence="1 2">
    <name type="scientific">Paenibacillus roseus</name>
    <dbReference type="NCBI Taxonomy" id="2798579"/>
    <lineage>
        <taxon>Bacteria</taxon>
        <taxon>Bacillati</taxon>
        <taxon>Bacillota</taxon>
        <taxon>Bacilli</taxon>
        <taxon>Bacillales</taxon>
        <taxon>Paenibacillaceae</taxon>
        <taxon>Paenibacillus</taxon>
    </lineage>
</organism>
<comment type="caution">
    <text evidence="1">The sequence shown here is derived from an EMBL/GenBank/DDBJ whole genome shotgun (WGS) entry which is preliminary data.</text>
</comment>
<protein>
    <submittedName>
        <fullName evidence="1">Uncharacterized protein</fullName>
    </submittedName>
</protein>
<reference evidence="1" key="1">
    <citation type="submission" date="2020-12" db="EMBL/GenBank/DDBJ databases">
        <authorList>
            <person name="Huq M.A."/>
        </authorList>
    </citation>
    <scope>NUCLEOTIDE SEQUENCE</scope>
    <source>
        <strain evidence="1">MAHUQ-46</strain>
    </source>
</reference>
<dbReference type="AlphaFoldDB" id="A0A934J5W8"/>
<proteinExistence type="predicted"/>
<sequence length="70" mass="8705">MDKMTIRAFEKMQKREHLLRVLRDQMGLSRITREAFREESLKVIERYQLSDDEQRAYDRYSAIQQQRKRK</sequence>
<dbReference type="EMBL" id="JAELUP010000014">
    <property type="protein sequence ID" value="MBJ6360898.1"/>
    <property type="molecule type" value="Genomic_DNA"/>
</dbReference>
<evidence type="ECO:0000313" key="1">
    <source>
        <dbReference type="EMBL" id="MBJ6360898.1"/>
    </source>
</evidence>
<dbReference type="Proteomes" id="UP000640274">
    <property type="component" value="Unassembled WGS sequence"/>
</dbReference>
<keyword evidence="2" id="KW-1185">Reference proteome</keyword>
<evidence type="ECO:0000313" key="2">
    <source>
        <dbReference type="Proteomes" id="UP000640274"/>
    </source>
</evidence>
<name>A0A934J5W8_9BACL</name>